<name>A0ABT7BNM8_9CYAN</name>
<protein>
    <submittedName>
        <fullName evidence="1">Uncharacterized protein</fullName>
    </submittedName>
</protein>
<organism evidence="1 2">
    <name type="scientific">Roseofilum halophilum BLCC-M91</name>
    <dbReference type="NCBI Taxonomy" id="3022259"/>
    <lineage>
        <taxon>Bacteria</taxon>
        <taxon>Bacillati</taxon>
        <taxon>Cyanobacteriota</taxon>
        <taxon>Cyanophyceae</taxon>
        <taxon>Desertifilales</taxon>
        <taxon>Desertifilaceae</taxon>
        <taxon>Roseofilum</taxon>
        <taxon>Roseofilum halophilum</taxon>
    </lineage>
</organism>
<comment type="caution">
    <text evidence="1">The sequence shown here is derived from an EMBL/GenBank/DDBJ whole genome shotgun (WGS) entry which is preliminary data.</text>
</comment>
<dbReference type="Proteomes" id="UP001231370">
    <property type="component" value="Unassembled WGS sequence"/>
</dbReference>
<evidence type="ECO:0000313" key="1">
    <source>
        <dbReference type="EMBL" id="MDJ1180796.1"/>
    </source>
</evidence>
<evidence type="ECO:0000313" key="2">
    <source>
        <dbReference type="Proteomes" id="UP001231370"/>
    </source>
</evidence>
<accession>A0ABT7BNM8</accession>
<dbReference type="EMBL" id="JAQPOK010000140">
    <property type="protein sequence ID" value="MDJ1180796.1"/>
    <property type="molecule type" value="Genomic_DNA"/>
</dbReference>
<gene>
    <name evidence="1" type="ORF">PJF56_18205</name>
</gene>
<dbReference type="RefSeq" id="WP_283764097.1">
    <property type="nucleotide sequence ID" value="NZ_JAQPOK010000140.1"/>
</dbReference>
<reference evidence="1 2" key="1">
    <citation type="submission" date="2023-01" db="EMBL/GenBank/DDBJ databases">
        <title>Novel diversity within Roseofilum (Cyanobacteria; Desertifilaceae) from marine benthic mats with descriptions of four novel species.</title>
        <authorList>
            <person name="Wang Y."/>
            <person name="Berthold D.E."/>
            <person name="Hu J."/>
            <person name="Lefler F.W."/>
            <person name="Laughinghouse H.D. IV."/>
        </authorList>
    </citation>
    <scope>NUCLEOTIDE SEQUENCE [LARGE SCALE GENOMIC DNA]</scope>
    <source>
        <strain evidence="1 2">BLCC-M91</strain>
    </source>
</reference>
<sequence>MSGIKKYARGFTQAWKDQQKTVVKQWDNWLGRIGNALGRAWQGLSGGIWNGLKWLAGAVGFGAGTVIRWITQSVQYLWRFNWNLQDEEIDAQIESDLLALSGQLGGGFGASIGWVVCGGVGGAVLAKIDPAMAAAVAAELGEEAKEELVQVWTQVGMLAFDIAATNAFKQTFKFARRLMKKQEWAKKVFGAKYTELIENWGKPGGEVISLAKWKNDRIEEIPNEYIRTFVEEFFEEFGDSCNEAIMVIANGIDSYQALQSTTIQDQVLGQDMIVEVTPNKAEGEEYRFYGKENLVRQQTTSFLAQYQMMYGKDIGQYVGEPAPQYQMKKIHTVSAVILWQSKVTPPLRVKGEKFKTSTLTIPDLKKTGITWRGLQKAAGNYQGFVAGPSRFWVKMSCGAQTTLWAESEEIAEKIVKDLMGFSASEIVAESGGTQKKTHRQNKNNRNYKERIRVYPYSVTFFRTGADKTGRVRLLDSRDEAVSRRSLKLPLWQKLDNPQYDKEIKEFLTAAFADIPREF</sequence>
<proteinExistence type="predicted"/>
<keyword evidence="2" id="KW-1185">Reference proteome</keyword>